<protein>
    <submittedName>
        <fullName evidence="5">Helix-turn-helix domain-containing protein</fullName>
    </submittedName>
</protein>
<reference evidence="6" key="1">
    <citation type="journal article" date="2019" name="Int. J. Syst. Evol. Microbiol.">
        <title>The Global Catalogue of Microorganisms (GCM) 10K type strain sequencing project: providing services to taxonomists for standard genome sequencing and annotation.</title>
        <authorList>
            <consortium name="The Broad Institute Genomics Platform"/>
            <consortium name="The Broad Institute Genome Sequencing Center for Infectious Disease"/>
            <person name="Wu L."/>
            <person name="Ma J."/>
        </authorList>
    </citation>
    <scope>NUCLEOTIDE SEQUENCE [LARGE SCALE GENOMIC DNA]</scope>
    <source>
        <strain evidence="6">KCTC 42424</strain>
    </source>
</reference>
<dbReference type="SMART" id="SM00342">
    <property type="entry name" value="HTH_ARAC"/>
    <property type="match status" value="1"/>
</dbReference>
<organism evidence="5 6">
    <name type="scientific">Bacterioplanoides pacificum</name>
    <dbReference type="NCBI Taxonomy" id="1171596"/>
    <lineage>
        <taxon>Bacteria</taxon>
        <taxon>Pseudomonadati</taxon>
        <taxon>Pseudomonadota</taxon>
        <taxon>Gammaproteobacteria</taxon>
        <taxon>Oceanospirillales</taxon>
        <taxon>Oceanospirillaceae</taxon>
        <taxon>Bacterioplanoides</taxon>
    </lineage>
</organism>
<accession>A0ABV7VQ83</accession>
<evidence type="ECO:0000256" key="1">
    <source>
        <dbReference type="ARBA" id="ARBA00023015"/>
    </source>
</evidence>
<evidence type="ECO:0000256" key="3">
    <source>
        <dbReference type="ARBA" id="ARBA00023163"/>
    </source>
</evidence>
<dbReference type="InterPro" id="IPR011051">
    <property type="entry name" value="RmlC_Cupin_sf"/>
</dbReference>
<dbReference type="EMBL" id="JBHRYB010000001">
    <property type="protein sequence ID" value="MFC3678721.1"/>
    <property type="molecule type" value="Genomic_DNA"/>
</dbReference>
<dbReference type="InterPro" id="IPR050204">
    <property type="entry name" value="AraC_XylS_family_regulators"/>
</dbReference>
<evidence type="ECO:0000259" key="4">
    <source>
        <dbReference type="PROSITE" id="PS01124"/>
    </source>
</evidence>
<dbReference type="InterPro" id="IPR018062">
    <property type="entry name" value="HTH_AraC-typ_CS"/>
</dbReference>
<feature type="domain" description="HTH araC/xylS-type" evidence="4">
    <location>
        <begin position="159"/>
        <end position="257"/>
    </location>
</feature>
<dbReference type="PROSITE" id="PS00041">
    <property type="entry name" value="HTH_ARAC_FAMILY_1"/>
    <property type="match status" value="1"/>
</dbReference>
<dbReference type="PANTHER" id="PTHR46796">
    <property type="entry name" value="HTH-TYPE TRANSCRIPTIONAL ACTIVATOR RHAS-RELATED"/>
    <property type="match status" value="1"/>
</dbReference>
<proteinExistence type="predicted"/>
<keyword evidence="6" id="KW-1185">Reference proteome</keyword>
<dbReference type="InterPro" id="IPR018060">
    <property type="entry name" value="HTH_AraC"/>
</dbReference>
<name>A0ABV7VQ83_9GAMM</name>
<dbReference type="PANTHER" id="PTHR46796:SF10">
    <property type="entry name" value="TRANSCRIPTIONAL ACTIVATOR FEAR"/>
    <property type="match status" value="1"/>
</dbReference>
<evidence type="ECO:0000313" key="6">
    <source>
        <dbReference type="Proteomes" id="UP001595722"/>
    </source>
</evidence>
<comment type="caution">
    <text evidence="5">The sequence shown here is derived from an EMBL/GenBank/DDBJ whole genome shotgun (WGS) entry which is preliminary data.</text>
</comment>
<evidence type="ECO:0000313" key="5">
    <source>
        <dbReference type="EMBL" id="MFC3678721.1"/>
    </source>
</evidence>
<keyword evidence="1" id="KW-0805">Transcription regulation</keyword>
<dbReference type="SUPFAM" id="SSF51182">
    <property type="entry name" value="RmlC-like cupins"/>
    <property type="match status" value="1"/>
</dbReference>
<keyword evidence="3" id="KW-0804">Transcription</keyword>
<evidence type="ECO:0000256" key="2">
    <source>
        <dbReference type="ARBA" id="ARBA00023125"/>
    </source>
</evidence>
<dbReference type="Pfam" id="PF12833">
    <property type="entry name" value="HTH_18"/>
    <property type="match status" value="1"/>
</dbReference>
<dbReference type="Gene3D" id="2.60.120.10">
    <property type="entry name" value="Jelly Rolls"/>
    <property type="match status" value="1"/>
</dbReference>
<gene>
    <name evidence="5" type="ORF">ACFOMG_01180</name>
</gene>
<dbReference type="Proteomes" id="UP001595722">
    <property type="component" value="Unassembled WGS sequence"/>
</dbReference>
<dbReference type="SUPFAM" id="SSF46689">
    <property type="entry name" value="Homeodomain-like"/>
    <property type="match status" value="2"/>
</dbReference>
<keyword evidence="2" id="KW-0238">DNA-binding</keyword>
<dbReference type="PROSITE" id="PS01124">
    <property type="entry name" value="HTH_ARAC_FAMILY_2"/>
    <property type="match status" value="1"/>
</dbReference>
<sequence>MWTIGASRVQSLDAQPHRHHHHHHQVVLGLHGEVWFELPPRQQQRFGPGHGCLLPGNCEHSFHGDSDNAVVIIDVSSHDGSNHLIDAGLFDQLFAQPRFIDLDDNLITLVRSLAHELSQRPHDVQLQQHVSGLLLHSLFHRVAPYQDPQQSAAGRIDLALLDQLIANRLTEKLSVEELANACHMSSSQFHLRFRQLTGMTPYQYILQQRVQQAAWLLQNSSMTIGAVAAETGFANQSALNHAIKARFNMSPGQLRQQS</sequence>
<dbReference type="RefSeq" id="WP_376864271.1">
    <property type="nucleotide sequence ID" value="NZ_JBHRYB010000001.1"/>
</dbReference>
<dbReference type="InterPro" id="IPR014710">
    <property type="entry name" value="RmlC-like_jellyroll"/>
</dbReference>
<dbReference type="Gene3D" id="1.10.10.60">
    <property type="entry name" value="Homeodomain-like"/>
    <property type="match status" value="2"/>
</dbReference>
<dbReference type="InterPro" id="IPR009057">
    <property type="entry name" value="Homeodomain-like_sf"/>
</dbReference>